<dbReference type="Gene3D" id="1.10.260.40">
    <property type="entry name" value="lambda repressor-like DNA-binding domains"/>
    <property type="match status" value="1"/>
</dbReference>
<dbReference type="PROSITE" id="PS50943">
    <property type="entry name" value="HTH_CROC1"/>
    <property type="match status" value="1"/>
</dbReference>
<dbReference type="Pfam" id="PF07883">
    <property type="entry name" value="Cupin_2"/>
    <property type="match status" value="1"/>
</dbReference>
<name>A0ABS5XXU5_9MICO</name>
<protein>
    <submittedName>
        <fullName evidence="3">Cupin domain-containing protein</fullName>
    </submittedName>
</protein>
<reference evidence="3 4" key="1">
    <citation type="submission" date="2021-03" db="EMBL/GenBank/DDBJ databases">
        <title>Microbacterium pauli sp. nov., isolated from microfiltered milk.</title>
        <authorList>
            <person name="Bellassi P."/>
            <person name="Fontana A."/>
            <person name="Callegari M.L."/>
            <person name="Lorenzo M."/>
            <person name="Cappa F."/>
        </authorList>
    </citation>
    <scope>NUCLEOTIDE SEQUENCE [LARGE SCALE GENOMIC DNA]</scope>
    <source>
        <strain evidence="3 4">DSM 18909</strain>
    </source>
</reference>
<evidence type="ECO:0000259" key="2">
    <source>
        <dbReference type="PROSITE" id="PS50943"/>
    </source>
</evidence>
<dbReference type="CDD" id="cd00093">
    <property type="entry name" value="HTH_XRE"/>
    <property type="match status" value="1"/>
</dbReference>
<dbReference type="InterPro" id="IPR014710">
    <property type="entry name" value="RmlC-like_jellyroll"/>
</dbReference>
<dbReference type="SUPFAM" id="SSF51182">
    <property type="entry name" value="RmlC-like cupins"/>
    <property type="match status" value="1"/>
</dbReference>
<sequence length="215" mass="23188">MSRVSALDPDLDPVDRAAVRVDAAGEGVGERLRALRMARGMSARDLARRLGISPSAVSQIERGVMQPSVSRLIAITDELDVPLTSVFDSAGDEAADAPLSFGLHRAAHAEHDDPIVLENGVTFRRISPIATPGVDYFESTYPPGATAHGGTELFRHEGYEVGTVTSGELTIDFDDERVVLRAGDAISYPCSRPHRLHNTSDEPVIARWLIVHGAR</sequence>
<dbReference type="Proteomes" id="UP000740605">
    <property type="component" value="Unassembled WGS sequence"/>
</dbReference>
<organism evidence="3 4">
    <name type="scientific">Microbacterium flavum</name>
    <dbReference type="NCBI Taxonomy" id="415216"/>
    <lineage>
        <taxon>Bacteria</taxon>
        <taxon>Bacillati</taxon>
        <taxon>Actinomycetota</taxon>
        <taxon>Actinomycetes</taxon>
        <taxon>Micrococcales</taxon>
        <taxon>Microbacteriaceae</taxon>
        <taxon>Microbacterium</taxon>
    </lineage>
</organism>
<dbReference type="InterPro" id="IPR050807">
    <property type="entry name" value="TransReg_Diox_bact_type"/>
</dbReference>
<dbReference type="Gene3D" id="2.60.120.10">
    <property type="entry name" value="Jelly Rolls"/>
    <property type="match status" value="1"/>
</dbReference>
<keyword evidence="4" id="KW-1185">Reference proteome</keyword>
<proteinExistence type="predicted"/>
<evidence type="ECO:0000313" key="4">
    <source>
        <dbReference type="Proteomes" id="UP000740605"/>
    </source>
</evidence>
<dbReference type="CDD" id="cd02209">
    <property type="entry name" value="cupin_XRE_C"/>
    <property type="match status" value="1"/>
</dbReference>
<keyword evidence="1" id="KW-0238">DNA-binding</keyword>
<dbReference type="EMBL" id="JAFLHG010000019">
    <property type="protein sequence ID" value="MBT8799377.1"/>
    <property type="molecule type" value="Genomic_DNA"/>
</dbReference>
<dbReference type="InterPro" id="IPR010982">
    <property type="entry name" value="Lambda_DNA-bd_dom_sf"/>
</dbReference>
<gene>
    <name evidence="3" type="ORF">J0P97_15060</name>
</gene>
<dbReference type="InterPro" id="IPR001387">
    <property type="entry name" value="Cro/C1-type_HTH"/>
</dbReference>
<feature type="domain" description="HTH cro/C1-type" evidence="2">
    <location>
        <begin position="32"/>
        <end position="86"/>
    </location>
</feature>
<evidence type="ECO:0000313" key="3">
    <source>
        <dbReference type="EMBL" id="MBT8799377.1"/>
    </source>
</evidence>
<dbReference type="SMART" id="SM00530">
    <property type="entry name" value="HTH_XRE"/>
    <property type="match status" value="1"/>
</dbReference>
<dbReference type="RefSeq" id="WP_215488611.1">
    <property type="nucleotide sequence ID" value="NZ_BAAAPJ010000005.1"/>
</dbReference>
<evidence type="ECO:0000256" key="1">
    <source>
        <dbReference type="ARBA" id="ARBA00023125"/>
    </source>
</evidence>
<accession>A0ABS5XXU5</accession>
<dbReference type="InterPro" id="IPR013096">
    <property type="entry name" value="Cupin_2"/>
</dbReference>
<dbReference type="PANTHER" id="PTHR46797">
    <property type="entry name" value="HTH-TYPE TRANSCRIPTIONAL REGULATOR"/>
    <property type="match status" value="1"/>
</dbReference>
<dbReference type="SUPFAM" id="SSF47413">
    <property type="entry name" value="lambda repressor-like DNA-binding domains"/>
    <property type="match status" value="1"/>
</dbReference>
<dbReference type="InterPro" id="IPR011051">
    <property type="entry name" value="RmlC_Cupin_sf"/>
</dbReference>
<dbReference type="Pfam" id="PF01381">
    <property type="entry name" value="HTH_3"/>
    <property type="match status" value="1"/>
</dbReference>
<dbReference type="PANTHER" id="PTHR46797:SF1">
    <property type="entry name" value="METHYLPHOSPHONATE SYNTHASE"/>
    <property type="match status" value="1"/>
</dbReference>
<comment type="caution">
    <text evidence="3">The sequence shown here is derived from an EMBL/GenBank/DDBJ whole genome shotgun (WGS) entry which is preliminary data.</text>
</comment>